<evidence type="ECO:0000313" key="7">
    <source>
        <dbReference type="Proteomes" id="UP001157160"/>
    </source>
</evidence>
<name>A0AA37UHB2_9MICO</name>
<comment type="caution">
    <text evidence="6">The sequence shown here is derived from an EMBL/GenBank/DDBJ whole genome shotgun (WGS) entry which is preliminary data.</text>
</comment>
<dbReference type="AlphaFoldDB" id="A0AA37UHB2"/>
<dbReference type="SMART" id="SM00939">
    <property type="entry name" value="PepX_C"/>
    <property type="match status" value="1"/>
</dbReference>
<evidence type="ECO:0000256" key="4">
    <source>
        <dbReference type="SAM" id="SignalP"/>
    </source>
</evidence>
<feature type="signal peptide" evidence="4">
    <location>
        <begin position="1"/>
        <end position="26"/>
    </location>
</feature>
<keyword evidence="7" id="KW-1185">Reference proteome</keyword>
<feature type="chain" id="PRO_5041375982" evidence="4">
    <location>
        <begin position="27"/>
        <end position="726"/>
    </location>
</feature>
<dbReference type="InterPro" id="IPR013736">
    <property type="entry name" value="Xaa-Pro_dipept_C"/>
</dbReference>
<accession>A0AA37UHB2</accession>
<evidence type="ECO:0000256" key="2">
    <source>
        <dbReference type="SAM" id="MobiDB-lite"/>
    </source>
</evidence>
<evidence type="ECO:0000313" key="6">
    <source>
        <dbReference type="EMBL" id="GMA28046.1"/>
    </source>
</evidence>
<gene>
    <name evidence="6" type="primary">pepX</name>
    <name evidence="6" type="ORF">GCM10025874_12990</name>
</gene>
<evidence type="ECO:0000256" key="1">
    <source>
        <dbReference type="ARBA" id="ARBA00022801"/>
    </source>
</evidence>
<feature type="transmembrane region" description="Helical" evidence="3">
    <location>
        <begin position="700"/>
        <end position="720"/>
    </location>
</feature>
<dbReference type="Pfam" id="PF02129">
    <property type="entry name" value="Peptidase_S15"/>
    <property type="match status" value="1"/>
</dbReference>
<organism evidence="6 7">
    <name type="scientific">Arenivirga flava</name>
    <dbReference type="NCBI Taxonomy" id="1930060"/>
    <lineage>
        <taxon>Bacteria</taxon>
        <taxon>Bacillati</taxon>
        <taxon>Actinomycetota</taxon>
        <taxon>Actinomycetes</taxon>
        <taxon>Micrococcales</taxon>
        <taxon>Microbacteriaceae</taxon>
        <taxon>Arenivirga</taxon>
    </lineage>
</organism>
<dbReference type="InterPro" id="IPR000383">
    <property type="entry name" value="Xaa-Pro-like_dom"/>
</dbReference>
<proteinExistence type="predicted"/>
<dbReference type="Gene3D" id="3.40.50.1820">
    <property type="entry name" value="alpha/beta hydrolase"/>
    <property type="match status" value="2"/>
</dbReference>
<dbReference type="Proteomes" id="UP001157160">
    <property type="component" value="Unassembled WGS sequence"/>
</dbReference>
<keyword evidence="3" id="KW-1133">Transmembrane helix</keyword>
<dbReference type="Gene3D" id="2.60.120.260">
    <property type="entry name" value="Galactose-binding domain-like"/>
    <property type="match status" value="1"/>
</dbReference>
<sequence>MTTTRRIGFTAALVLTATAIAVPAAAAPAASDPLYPMEEAVIEHVYVQTAMDSDRDGRRDLVRADIVRPAAAPDGTVPSIITASGYNGTPGGKPYLDDANRDTSSLRFMPGVYDNYFVPRGYAYLSVDVAGTNWSEGCVDNVGPNDVESVAAVIRWLHREPDAIAYRQLDRAELVDAPWSSGRSAVTGISYDGGIANAVATSEAVPGLETVIPIAGGTSAYNTRPNGVYVGAGTAEFSEWLTEPEPAGTEQPTLPPRLREHQAQKRLQCQADFDRMRAESDPQERTYNAFWKARDYADRVDRIAANGVSVFTVMGQGDMIVRTNEFDEHWAAMQRAGVESKLWLHQRGHIDPFDADRDGWMSTLHAWLDHELMGIDNGATDAPAVRVELGPDAWTESDRWPIAGSTPVPLSLHGGGDGGVGRITTAPSSGGIESFVGAQLPDATPFGMTAGAEDPQPGPDRLIYVSEPFETATRISGTPSVSLRVAGEASDMNVSAALVDYGPGEYVDWTIDAGVEALPTAREWGEPTEDEDLLVADTRARSTAAGSYTFSRGTASLAHHETLTRYTPVAADEMVQLGWDLYAADHVIPAGHRLGVILYNNSVQLDPGTVGDYVGTAGATIDLAASSVTVPVVGLPRADWAAPTGPTAPTDPTTPTAPADPSDRDPSTPPTDTVSDRDRGDPQVSAQGGSRTLSRTGADAGVVAGAGLLLLLAGAGMLALPRRRRA</sequence>
<evidence type="ECO:0000259" key="5">
    <source>
        <dbReference type="SMART" id="SM00939"/>
    </source>
</evidence>
<dbReference type="SUPFAM" id="SSF49785">
    <property type="entry name" value="Galactose-binding domain-like"/>
    <property type="match status" value="1"/>
</dbReference>
<dbReference type="InterPro" id="IPR029058">
    <property type="entry name" value="AB_hydrolase_fold"/>
</dbReference>
<feature type="compositionally biased region" description="Low complexity" evidence="2">
    <location>
        <begin position="638"/>
        <end position="660"/>
    </location>
</feature>
<evidence type="ECO:0000256" key="3">
    <source>
        <dbReference type="SAM" id="Phobius"/>
    </source>
</evidence>
<keyword evidence="4" id="KW-0732">Signal</keyword>
<dbReference type="RefSeq" id="WP_284231207.1">
    <property type="nucleotide sequence ID" value="NZ_BSUL01000001.1"/>
</dbReference>
<feature type="compositionally biased region" description="Polar residues" evidence="2">
    <location>
        <begin position="684"/>
        <end position="695"/>
    </location>
</feature>
<dbReference type="EMBL" id="BSUL01000001">
    <property type="protein sequence ID" value="GMA28046.1"/>
    <property type="molecule type" value="Genomic_DNA"/>
</dbReference>
<protein>
    <submittedName>
        <fullName evidence="6">X-Pro dipeptidyl-peptidase</fullName>
    </submittedName>
</protein>
<dbReference type="GO" id="GO:0008239">
    <property type="term" value="F:dipeptidyl-peptidase activity"/>
    <property type="evidence" value="ECO:0007669"/>
    <property type="project" value="InterPro"/>
</dbReference>
<dbReference type="InterPro" id="IPR005674">
    <property type="entry name" value="CocE/Ser_esterase"/>
</dbReference>
<dbReference type="NCBIfam" id="TIGR00976">
    <property type="entry name" value="CocE_NonD"/>
    <property type="match status" value="1"/>
</dbReference>
<keyword evidence="3" id="KW-0812">Transmembrane</keyword>
<feature type="region of interest" description="Disordered" evidence="2">
    <location>
        <begin position="637"/>
        <end position="695"/>
    </location>
</feature>
<keyword evidence="3" id="KW-0472">Membrane</keyword>
<feature type="domain" description="Xaa-Pro dipeptidyl-peptidase C-terminal" evidence="5">
    <location>
        <begin position="365"/>
        <end position="629"/>
    </location>
</feature>
<keyword evidence="1" id="KW-0378">Hydrolase</keyword>
<reference evidence="6 7" key="1">
    <citation type="journal article" date="2014" name="Int. J. Syst. Evol. Microbiol.">
        <title>Complete genome sequence of Corynebacterium casei LMG S-19264T (=DSM 44701T), isolated from a smear-ripened cheese.</title>
        <authorList>
            <consortium name="US DOE Joint Genome Institute (JGI-PGF)"/>
            <person name="Walter F."/>
            <person name="Albersmeier A."/>
            <person name="Kalinowski J."/>
            <person name="Ruckert C."/>
        </authorList>
    </citation>
    <scope>NUCLEOTIDE SEQUENCE [LARGE SCALE GENOMIC DNA]</scope>
    <source>
        <strain evidence="6 7">NBRC 112289</strain>
    </source>
</reference>
<dbReference type="Pfam" id="PF08530">
    <property type="entry name" value="PepX_C"/>
    <property type="match status" value="1"/>
</dbReference>
<dbReference type="InterPro" id="IPR008979">
    <property type="entry name" value="Galactose-bd-like_sf"/>
</dbReference>
<dbReference type="SUPFAM" id="SSF53474">
    <property type="entry name" value="alpha/beta-Hydrolases"/>
    <property type="match status" value="1"/>
</dbReference>